<dbReference type="AlphaFoldDB" id="A0A6G1HJM0"/>
<dbReference type="PANTHER" id="PTHR17453:SF0">
    <property type="entry name" value="SIGNAL RECOGNITION PARTICLE 19 KDA PROTEIN"/>
    <property type="match status" value="1"/>
</dbReference>
<gene>
    <name evidence="6" type="ORF">EJ06DRAFT_545315</name>
</gene>
<evidence type="ECO:0000256" key="1">
    <source>
        <dbReference type="ARBA" id="ARBA00004496"/>
    </source>
</evidence>
<evidence type="ECO:0000313" key="7">
    <source>
        <dbReference type="Proteomes" id="UP000799640"/>
    </source>
</evidence>
<feature type="region of interest" description="Disordered" evidence="5">
    <location>
        <begin position="217"/>
        <end position="246"/>
    </location>
</feature>
<dbReference type="InterPro" id="IPR002778">
    <property type="entry name" value="Signal_recog_particle_SRP19"/>
</dbReference>
<dbReference type="Proteomes" id="UP000799640">
    <property type="component" value="Unassembled WGS sequence"/>
</dbReference>
<evidence type="ECO:0000256" key="2">
    <source>
        <dbReference type="ARBA" id="ARBA00022490"/>
    </source>
</evidence>
<evidence type="ECO:0000256" key="3">
    <source>
        <dbReference type="ARBA" id="ARBA00023135"/>
    </source>
</evidence>
<name>A0A6G1HJM0_9PEZI</name>
<dbReference type="InterPro" id="IPR036521">
    <property type="entry name" value="SRP19-like_sf"/>
</dbReference>
<dbReference type="Gene3D" id="3.30.56.30">
    <property type="entry name" value="Signal recognition particle, SRP19-like subunit"/>
    <property type="match status" value="1"/>
</dbReference>
<dbReference type="Pfam" id="PF01922">
    <property type="entry name" value="SRP19"/>
    <property type="match status" value="1"/>
</dbReference>
<proteinExistence type="predicted"/>
<dbReference type="GO" id="GO:0008312">
    <property type="term" value="F:7S RNA binding"/>
    <property type="evidence" value="ECO:0007669"/>
    <property type="project" value="InterPro"/>
</dbReference>
<feature type="compositionally biased region" description="Gly residues" evidence="5">
    <location>
        <begin position="220"/>
        <end position="233"/>
    </location>
</feature>
<protein>
    <submittedName>
        <fullName evidence="6">Signal recognition particle, SRP19 subunit</fullName>
    </submittedName>
</protein>
<dbReference type="SUPFAM" id="SSF69695">
    <property type="entry name" value="SRP19"/>
    <property type="match status" value="1"/>
</dbReference>
<dbReference type="GO" id="GO:0005786">
    <property type="term" value="C:signal recognition particle, endoplasmic reticulum targeting"/>
    <property type="evidence" value="ECO:0007669"/>
    <property type="project" value="UniProtKB-KW"/>
</dbReference>
<keyword evidence="4" id="KW-0687">Ribonucleoprotein</keyword>
<keyword evidence="3" id="KW-0733">Signal recognition particle</keyword>
<sequence>MSSSLQEVSDSDSDPEIMDISAFTPPPSNNNPTLLPPQALNPTSPTAAPAFDTSKSKTWTCLYPLYFDKSRTRASGRRVSSALAVSNPLARTLVDAVAALGLNVVFEPGKTHPKDWANPGRVRVQLVLENGKRGGRGDVKNKHHLYVKVAAYLGAHPTTPEDPLRLPIRGLPTPEGPIPPPEVPRGWKVNSILPLHSPAMTGGGVSEDFLKDVMAEMQGGLPGGVGGSGGGGQVEKRKEKKKKGKA</sequence>
<keyword evidence="2" id="KW-0963">Cytoplasm</keyword>
<organism evidence="6 7">
    <name type="scientific">Trichodelitschia bisporula</name>
    <dbReference type="NCBI Taxonomy" id="703511"/>
    <lineage>
        <taxon>Eukaryota</taxon>
        <taxon>Fungi</taxon>
        <taxon>Dikarya</taxon>
        <taxon>Ascomycota</taxon>
        <taxon>Pezizomycotina</taxon>
        <taxon>Dothideomycetes</taxon>
        <taxon>Dothideomycetes incertae sedis</taxon>
        <taxon>Phaeotrichales</taxon>
        <taxon>Phaeotrichaceae</taxon>
        <taxon>Trichodelitschia</taxon>
    </lineage>
</organism>
<dbReference type="FunFam" id="3.30.56.30:FF:000003">
    <property type="entry name" value="Signal recognition particle SEC65 subunit"/>
    <property type="match status" value="1"/>
</dbReference>
<dbReference type="OrthoDB" id="2190947at2759"/>
<dbReference type="EMBL" id="ML996709">
    <property type="protein sequence ID" value="KAF2396037.1"/>
    <property type="molecule type" value="Genomic_DNA"/>
</dbReference>
<evidence type="ECO:0000256" key="5">
    <source>
        <dbReference type="SAM" id="MobiDB-lite"/>
    </source>
</evidence>
<accession>A0A6G1HJM0</accession>
<keyword evidence="7" id="KW-1185">Reference proteome</keyword>
<dbReference type="GO" id="GO:0006617">
    <property type="term" value="P:SRP-dependent cotranslational protein targeting to membrane, signal sequence recognition"/>
    <property type="evidence" value="ECO:0007669"/>
    <property type="project" value="TreeGrafter"/>
</dbReference>
<reference evidence="6" key="1">
    <citation type="journal article" date="2020" name="Stud. Mycol.">
        <title>101 Dothideomycetes genomes: a test case for predicting lifestyles and emergence of pathogens.</title>
        <authorList>
            <person name="Haridas S."/>
            <person name="Albert R."/>
            <person name="Binder M."/>
            <person name="Bloem J."/>
            <person name="Labutti K."/>
            <person name="Salamov A."/>
            <person name="Andreopoulos B."/>
            <person name="Baker S."/>
            <person name="Barry K."/>
            <person name="Bills G."/>
            <person name="Bluhm B."/>
            <person name="Cannon C."/>
            <person name="Castanera R."/>
            <person name="Culley D."/>
            <person name="Daum C."/>
            <person name="Ezra D."/>
            <person name="Gonzalez J."/>
            <person name="Henrissat B."/>
            <person name="Kuo A."/>
            <person name="Liang C."/>
            <person name="Lipzen A."/>
            <person name="Lutzoni F."/>
            <person name="Magnuson J."/>
            <person name="Mondo S."/>
            <person name="Nolan M."/>
            <person name="Ohm R."/>
            <person name="Pangilinan J."/>
            <person name="Park H.-J."/>
            <person name="Ramirez L."/>
            <person name="Alfaro M."/>
            <person name="Sun H."/>
            <person name="Tritt A."/>
            <person name="Yoshinaga Y."/>
            <person name="Zwiers L.-H."/>
            <person name="Turgeon B."/>
            <person name="Goodwin S."/>
            <person name="Spatafora J."/>
            <person name="Crous P."/>
            <person name="Grigoriev I."/>
        </authorList>
    </citation>
    <scope>NUCLEOTIDE SEQUENCE</scope>
    <source>
        <strain evidence="6">CBS 262.69</strain>
    </source>
</reference>
<feature type="region of interest" description="Disordered" evidence="5">
    <location>
        <begin position="1"/>
        <end position="51"/>
    </location>
</feature>
<evidence type="ECO:0000313" key="6">
    <source>
        <dbReference type="EMBL" id="KAF2396037.1"/>
    </source>
</evidence>
<dbReference type="PANTHER" id="PTHR17453">
    <property type="entry name" value="SIGNAL RECOGNITION PARTICLE 19 KD PROTEIN"/>
    <property type="match status" value="1"/>
</dbReference>
<comment type="subcellular location">
    <subcellularLocation>
        <location evidence="1">Cytoplasm</location>
    </subcellularLocation>
</comment>
<evidence type="ECO:0000256" key="4">
    <source>
        <dbReference type="ARBA" id="ARBA00023274"/>
    </source>
</evidence>